<evidence type="ECO:0000256" key="1">
    <source>
        <dbReference type="SAM" id="MobiDB-lite"/>
    </source>
</evidence>
<feature type="region of interest" description="Disordered" evidence="1">
    <location>
        <begin position="16"/>
        <end position="140"/>
    </location>
</feature>
<reference evidence="2" key="1">
    <citation type="journal article" date="2023" name="Insect Mol. Biol.">
        <title>Genome sequencing provides insights into the evolution of gene families encoding plant cell wall-degrading enzymes in longhorned beetles.</title>
        <authorList>
            <person name="Shin N.R."/>
            <person name="Okamura Y."/>
            <person name="Kirsch R."/>
            <person name="Pauchet Y."/>
        </authorList>
    </citation>
    <scope>NUCLEOTIDE SEQUENCE</scope>
    <source>
        <strain evidence="2">RBIC_L_NR</strain>
    </source>
</reference>
<dbReference type="InterPro" id="IPR031959">
    <property type="entry name" value="DUF4779"/>
</dbReference>
<comment type="caution">
    <text evidence="2">The sequence shown here is derived from an EMBL/GenBank/DDBJ whole genome shotgun (WGS) entry which is preliminary data.</text>
</comment>
<protein>
    <submittedName>
        <fullName evidence="2">Uncharacterized protein</fullName>
    </submittedName>
</protein>
<organism evidence="2 3">
    <name type="scientific">Rhamnusium bicolor</name>
    <dbReference type="NCBI Taxonomy" id="1586634"/>
    <lineage>
        <taxon>Eukaryota</taxon>
        <taxon>Metazoa</taxon>
        <taxon>Ecdysozoa</taxon>
        <taxon>Arthropoda</taxon>
        <taxon>Hexapoda</taxon>
        <taxon>Insecta</taxon>
        <taxon>Pterygota</taxon>
        <taxon>Neoptera</taxon>
        <taxon>Endopterygota</taxon>
        <taxon>Coleoptera</taxon>
        <taxon>Polyphaga</taxon>
        <taxon>Cucujiformia</taxon>
        <taxon>Chrysomeloidea</taxon>
        <taxon>Cerambycidae</taxon>
        <taxon>Lepturinae</taxon>
        <taxon>Rhagiini</taxon>
        <taxon>Rhamnusium</taxon>
    </lineage>
</organism>
<feature type="compositionally biased region" description="Polar residues" evidence="1">
    <location>
        <begin position="130"/>
        <end position="140"/>
    </location>
</feature>
<dbReference type="AlphaFoldDB" id="A0AAV8ZNB0"/>
<proteinExistence type="predicted"/>
<accession>A0AAV8ZNB0</accession>
<dbReference type="Proteomes" id="UP001162156">
    <property type="component" value="Unassembled WGS sequence"/>
</dbReference>
<keyword evidence="3" id="KW-1185">Reference proteome</keyword>
<sequence length="140" mass="16070">MINFFSFVVGKKYSEEKHVKKSEKSSVHDEEKARKGVSFKDLRKIDDEEGGGKKTVHHSKGSHKSYKKSGGASAHGAKFQEGSKRKKNNYKKGFREKYHKDEEKNHDSFYSNSQKSGEYKVFGKKHAKHSAQSTAKKSWR</sequence>
<dbReference type="Pfam" id="PF16009">
    <property type="entry name" value="DUF4779"/>
    <property type="match status" value="1"/>
</dbReference>
<gene>
    <name evidence="2" type="ORF">NQ314_004035</name>
</gene>
<evidence type="ECO:0000313" key="2">
    <source>
        <dbReference type="EMBL" id="KAJ8965575.1"/>
    </source>
</evidence>
<evidence type="ECO:0000313" key="3">
    <source>
        <dbReference type="Proteomes" id="UP001162156"/>
    </source>
</evidence>
<feature type="compositionally biased region" description="Basic and acidic residues" evidence="1">
    <location>
        <begin position="93"/>
        <end position="107"/>
    </location>
</feature>
<name>A0AAV8ZNB0_9CUCU</name>
<feature type="compositionally biased region" description="Basic and acidic residues" evidence="1">
    <location>
        <begin position="16"/>
        <end position="52"/>
    </location>
</feature>
<dbReference type="EMBL" id="JANEYF010001211">
    <property type="protein sequence ID" value="KAJ8965575.1"/>
    <property type="molecule type" value="Genomic_DNA"/>
</dbReference>
<feature type="compositionally biased region" description="Low complexity" evidence="1">
    <location>
        <begin position="68"/>
        <end position="77"/>
    </location>
</feature>
<feature type="compositionally biased region" description="Basic residues" evidence="1">
    <location>
        <begin position="54"/>
        <end position="67"/>
    </location>
</feature>